<dbReference type="GO" id="GO:0015297">
    <property type="term" value="F:antiporter activity"/>
    <property type="evidence" value="ECO:0007669"/>
    <property type="project" value="UniProtKB-KW"/>
</dbReference>
<feature type="transmembrane region" description="Helical" evidence="9">
    <location>
        <begin position="220"/>
        <end position="240"/>
    </location>
</feature>
<comment type="similarity">
    <text evidence="2">Belongs to the monovalent cation:proton antiporter 2 (CPA2) transporter (TC 2.A.37) family.</text>
</comment>
<dbReference type="GO" id="GO:0016020">
    <property type="term" value="C:membrane"/>
    <property type="evidence" value="ECO:0007669"/>
    <property type="project" value="UniProtKB-SubCell"/>
</dbReference>
<keyword evidence="7" id="KW-0406">Ion transport</keyword>
<dbReference type="PANTHER" id="PTHR43562">
    <property type="entry name" value="NAPA-TYPE SODIUM/HYDROGEN ANTIPORTER"/>
    <property type="match status" value="1"/>
</dbReference>
<feature type="transmembrane region" description="Helical" evidence="9">
    <location>
        <begin position="300"/>
        <end position="321"/>
    </location>
</feature>
<dbReference type="Pfam" id="PF00999">
    <property type="entry name" value="Na_H_Exchanger"/>
    <property type="match status" value="1"/>
</dbReference>
<dbReference type="RefSeq" id="WP_168571001.1">
    <property type="nucleotide sequence ID" value="NZ_CP051167.1"/>
</dbReference>
<evidence type="ECO:0000256" key="4">
    <source>
        <dbReference type="ARBA" id="ARBA00022449"/>
    </source>
</evidence>
<feature type="transmembrane region" description="Helical" evidence="9">
    <location>
        <begin position="94"/>
        <end position="116"/>
    </location>
</feature>
<dbReference type="Pfam" id="PF00582">
    <property type="entry name" value="Usp"/>
    <property type="match status" value="1"/>
</dbReference>
<proteinExistence type="inferred from homology"/>
<keyword evidence="5 9" id="KW-0812">Transmembrane</keyword>
<dbReference type="InterPro" id="IPR014729">
    <property type="entry name" value="Rossmann-like_a/b/a_fold"/>
</dbReference>
<dbReference type="Gene3D" id="1.20.1530.20">
    <property type="match status" value="1"/>
</dbReference>
<feature type="domain" description="UspA" evidence="10">
    <location>
        <begin position="415"/>
        <end position="546"/>
    </location>
</feature>
<keyword evidence="4" id="KW-0050">Antiport</keyword>
<comment type="subcellular location">
    <subcellularLocation>
        <location evidence="1">Membrane</location>
        <topology evidence="1">Multi-pass membrane protein</topology>
    </subcellularLocation>
</comment>
<feature type="transmembrane region" description="Helical" evidence="9">
    <location>
        <begin position="12"/>
        <end position="30"/>
    </location>
</feature>
<feature type="transmembrane region" description="Helical" evidence="9">
    <location>
        <begin position="37"/>
        <end position="56"/>
    </location>
</feature>
<feature type="transmembrane region" description="Helical" evidence="9">
    <location>
        <begin position="153"/>
        <end position="174"/>
    </location>
</feature>
<evidence type="ECO:0000313" key="13">
    <source>
        <dbReference type="Proteomes" id="UP000500857"/>
    </source>
</evidence>
<feature type="transmembrane region" description="Helical" evidence="9">
    <location>
        <begin position="62"/>
        <end position="82"/>
    </location>
</feature>
<evidence type="ECO:0000256" key="6">
    <source>
        <dbReference type="ARBA" id="ARBA00022989"/>
    </source>
</evidence>
<reference evidence="12 13" key="1">
    <citation type="submission" date="2020-04" db="EMBL/GenBank/DDBJ databases">
        <authorList>
            <person name="Basu S."/>
            <person name="Maruthanayagam V."/>
            <person name="Chakraborty S."/>
            <person name="Pramanik A."/>
            <person name="Mukherjee J."/>
            <person name="Brink B."/>
        </authorList>
    </citation>
    <scope>NUCLEOTIDE SEQUENCE [LARGE SCALE GENOMIC DNA]</scope>
    <source>
        <strain evidence="12 13">AP17</strain>
    </source>
</reference>
<sequence>MEIVRDLFAQDPIFPFALLLGIILVVPLCFERLQLPGLVGLLVAGVVFGPHGLQLLESGSEAMKLLSDIGVVYLMFVAGLEMDIAQFQRVRDRALGFGFLTFLFPLIAGTIVGRWFGFDWNASILLGSLLSSHTPLGYPILSRMGLMGNEAVIVALGGTIFTNIPALLVLAICVGVKTGNFTPVELLILIVSLSLYSAVVLWGVNWVGKEFFRRSGDEEGNQFLFILLAVFVAAVGAQVIGVEKIIGAFLAGMAVNEVVESETVKEKVVFVGSVLFIPMFIINLGLLIDLQEFAKGLASFGLTIAIVGALLGSKWIAAVGTQWLYRYTRAETIAIWSLSIPQVAATLAATIVGYRQGILTEEVLNSAIVMMLVTATLGPWVTARVAGALPLPEADLGAIATTFDETEAQVGHLFTVVVPVCNPETERYLVEMAALLARSEAGQIVSLSIARSIAYMEVSALDEAIARGERLANEAVEFARSMGVSARGILRIDSDVALGIVHGSREQNASAIVMGWSETTSLRSRLFGNAIDSVLWGAHCPVAVTRLLASPMQMQRILVLVDRAIAQSVLSVRVAFILASANQGEVTLLYAGDRHTSPEVHEQIGAQLSQLVAQWSGSTPSQIAILADDDPVGAIVTASARYDLAILRSTRRRTVAGLEIDDLTTQLLRQLPLSLVMLGEPE</sequence>
<dbReference type="AlphaFoldDB" id="A0A6H1U1Z0"/>
<organism evidence="12 13">
    <name type="scientific">Oxynema aestuarii AP17</name>
    <dbReference type="NCBI Taxonomy" id="2064643"/>
    <lineage>
        <taxon>Bacteria</taxon>
        <taxon>Bacillati</taxon>
        <taxon>Cyanobacteriota</taxon>
        <taxon>Cyanophyceae</taxon>
        <taxon>Oscillatoriophycideae</taxon>
        <taxon>Oscillatoriales</taxon>
        <taxon>Oscillatoriaceae</taxon>
        <taxon>Oxynema</taxon>
        <taxon>Oxynema aestuarii</taxon>
    </lineage>
</organism>
<name>A0A6H1U1Z0_9CYAN</name>
<evidence type="ECO:0000256" key="9">
    <source>
        <dbReference type="SAM" id="Phobius"/>
    </source>
</evidence>
<feature type="transmembrane region" description="Helical" evidence="9">
    <location>
        <begin position="186"/>
        <end position="208"/>
    </location>
</feature>
<dbReference type="Proteomes" id="UP000500857">
    <property type="component" value="Chromosome"/>
</dbReference>
<dbReference type="GO" id="GO:1902600">
    <property type="term" value="P:proton transmembrane transport"/>
    <property type="evidence" value="ECO:0007669"/>
    <property type="project" value="InterPro"/>
</dbReference>
<dbReference type="KEGG" id="oxy:HCG48_21480"/>
<evidence type="ECO:0000256" key="8">
    <source>
        <dbReference type="ARBA" id="ARBA00023136"/>
    </source>
</evidence>
<evidence type="ECO:0000256" key="3">
    <source>
        <dbReference type="ARBA" id="ARBA00022448"/>
    </source>
</evidence>
<evidence type="ECO:0000259" key="11">
    <source>
        <dbReference type="Pfam" id="PF00999"/>
    </source>
</evidence>
<evidence type="ECO:0000256" key="2">
    <source>
        <dbReference type="ARBA" id="ARBA00005551"/>
    </source>
</evidence>
<feature type="transmembrane region" description="Helical" evidence="9">
    <location>
        <begin position="333"/>
        <end position="354"/>
    </location>
</feature>
<feature type="transmembrane region" description="Helical" evidence="9">
    <location>
        <begin position="268"/>
        <end position="288"/>
    </location>
</feature>
<evidence type="ECO:0000313" key="12">
    <source>
        <dbReference type="EMBL" id="QIZ72854.1"/>
    </source>
</evidence>
<protein>
    <submittedName>
        <fullName evidence="12">Universal stress protein</fullName>
    </submittedName>
</protein>
<evidence type="ECO:0000256" key="5">
    <source>
        <dbReference type="ARBA" id="ARBA00022692"/>
    </source>
</evidence>
<dbReference type="InterPro" id="IPR038770">
    <property type="entry name" value="Na+/solute_symporter_sf"/>
</dbReference>
<keyword evidence="6 9" id="KW-1133">Transmembrane helix</keyword>
<feature type="domain" description="Cation/H+ exchanger transmembrane" evidence="11">
    <location>
        <begin position="22"/>
        <end position="381"/>
    </location>
</feature>
<dbReference type="InterPro" id="IPR006016">
    <property type="entry name" value="UspA"/>
</dbReference>
<dbReference type="PANTHER" id="PTHR43562:SF4">
    <property type="entry name" value="NA(+)_H(+) ANTIPORTER NHAS5"/>
    <property type="match status" value="1"/>
</dbReference>
<dbReference type="SUPFAM" id="SSF52402">
    <property type="entry name" value="Adenine nucleotide alpha hydrolases-like"/>
    <property type="match status" value="2"/>
</dbReference>
<evidence type="ECO:0000259" key="10">
    <source>
        <dbReference type="Pfam" id="PF00582"/>
    </source>
</evidence>
<keyword evidence="3" id="KW-0813">Transport</keyword>
<keyword evidence="8 9" id="KW-0472">Membrane</keyword>
<dbReference type="InterPro" id="IPR006153">
    <property type="entry name" value="Cation/H_exchanger_TM"/>
</dbReference>
<evidence type="ECO:0000256" key="1">
    <source>
        <dbReference type="ARBA" id="ARBA00004141"/>
    </source>
</evidence>
<accession>A0A6H1U1Z0</accession>
<dbReference type="EMBL" id="CP051167">
    <property type="protein sequence ID" value="QIZ72854.1"/>
    <property type="molecule type" value="Genomic_DNA"/>
</dbReference>
<gene>
    <name evidence="12" type="ORF">HCG48_21480</name>
</gene>
<evidence type="ECO:0000256" key="7">
    <source>
        <dbReference type="ARBA" id="ARBA00023065"/>
    </source>
</evidence>
<keyword evidence="13" id="KW-1185">Reference proteome</keyword>
<dbReference type="Gene3D" id="3.40.50.620">
    <property type="entry name" value="HUPs"/>
    <property type="match status" value="2"/>
</dbReference>